<gene>
    <name evidence="3" type="ORF">ABWK59_31340</name>
</gene>
<protein>
    <submittedName>
        <fullName evidence="3">Right-handed parallel beta-helix repeat-containing protein</fullName>
    </submittedName>
</protein>
<dbReference type="SUPFAM" id="SSF51126">
    <property type="entry name" value="Pectin lyase-like"/>
    <property type="match status" value="1"/>
</dbReference>
<feature type="domain" description="Right handed beta helix" evidence="2">
    <location>
        <begin position="122"/>
        <end position="245"/>
    </location>
</feature>
<feature type="signal peptide" evidence="1">
    <location>
        <begin position="1"/>
        <end position="26"/>
    </location>
</feature>
<dbReference type="Gene3D" id="2.160.20.10">
    <property type="entry name" value="Single-stranded right-handed beta-helix, Pectin lyase-like"/>
    <property type="match status" value="1"/>
</dbReference>
<evidence type="ECO:0000259" key="2">
    <source>
        <dbReference type="Pfam" id="PF13229"/>
    </source>
</evidence>
<keyword evidence="1" id="KW-0732">Signal</keyword>
<dbReference type="InterPro" id="IPR011050">
    <property type="entry name" value="Pectin_lyase_fold/virulence"/>
</dbReference>
<dbReference type="InterPro" id="IPR039448">
    <property type="entry name" value="Beta_helix"/>
</dbReference>
<evidence type="ECO:0000256" key="1">
    <source>
        <dbReference type="SAM" id="SignalP"/>
    </source>
</evidence>
<dbReference type="InterPro" id="IPR006626">
    <property type="entry name" value="PbH1"/>
</dbReference>
<evidence type="ECO:0000313" key="3">
    <source>
        <dbReference type="EMBL" id="XCM83101.1"/>
    </source>
</evidence>
<proteinExistence type="predicted"/>
<feature type="chain" id="PRO_5043650210" evidence="1">
    <location>
        <begin position="27"/>
        <end position="362"/>
    </location>
</feature>
<name>A0AAU8K4Y3_9ACTN</name>
<sequence length="362" mass="36674">MISPQRHRIAAALLAAATVPALLAAAAPQPERAPNGVVHQVRPGESVQAAVDAARPGDVIELAAGTYPGGVTISTDRLTLRGQGDATVFDAAATPAGGTPSACTRAGHGLCVTGLPGAPVTGVTVESLAVTGFTKNGLNASRTDGLVVRDVLAHHNLQQGISEEMSVRSRLIGNEARNNGQAGIFIANSVEHEGGALDTRGTAVEANLLSGNRIGVVLRRTRALTVEDNLVTGNCGGVFVVGDEGVPRAGALTVRRNVVASNNSYCPPNPRLDFIQGTGILLTGTEDVTVADNQVVGNTGTSPMSGGIVIYKSVVGMPNARATVTGNQLSANGPADLADRDTGTGHVLAGNVCQVSEPAGRC</sequence>
<dbReference type="RefSeq" id="WP_354644036.1">
    <property type="nucleotide sequence ID" value="NZ_CP159872.1"/>
</dbReference>
<dbReference type="EMBL" id="CP159872">
    <property type="protein sequence ID" value="XCM83101.1"/>
    <property type="molecule type" value="Genomic_DNA"/>
</dbReference>
<reference evidence="3" key="1">
    <citation type="submission" date="2024-06" db="EMBL/GenBank/DDBJ databases">
        <title>The genome sequences of Kitasatospora sp. strain HUAS MG31.</title>
        <authorList>
            <person name="Mo P."/>
        </authorList>
    </citation>
    <scope>NUCLEOTIDE SEQUENCE</scope>
    <source>
        <strain evidence="3">HUAS MG31</strain>
    </source>
</reference>
<dbReference type="SMART" id="SM00710">
    <property type="entry name" value="PbH1"/>
    <property type="match status" value="6"/>
</dbReference>
<dbReference type="InterPro" id="IPR012334">
    <property type="entry name" value="Pectin_lyas_fold"/>
</dbReference>
<dbReference type="AlphaFoldDB" id="A0AAU8K4Y3"/>
<dbReference type="KEGG" id="kcm:ABWK59_31340"/>
<organism evidence="3">
    <name type="scientific">Kitasatospora camelliae</name>
    <dbReference type="NCBI Taxonomy" id="3156397"/>
    <lineage>
        <taxon>Bacteria</taxon>
        <taxon>Bacillati</taxon>
        <taxon>Actinomycetota</taxon>
        <taxon>Actinomycetes</taxon>
        <taxon>Kitasatosporales</taxon>
        <taxon>Streptomycetaceae</taxon>
        <taxon>Kitasatospora</taxon>
    </lineage>
</organism>
<dbReference type="Pfam" id="PF13229">
    <property type="entry name" value="Beta_helix"/>
    <property type="match status" value="1"/>
</dbReference>
<accession>A0AAU8K4Y3</accession>